<organism evidence="4 5">
    <name type="scientific">Gymnopus androsaceus JB14</name>
    <dbReference type="NCBI Taxonomy" id="1447944"/>
    <lineage>
        <taxon>Eukaryota</taxon>
        <taxon>Fungi</taxon>
        <taxon>Dikarya</taxon>
        <taxon>Basidiomycota</taxon>
        <taxon>Agaricomycotina</taxon>
        <taxon>Agaricomycetes</taxon>
        <taxon>Agaricomycetidae</taxon>
        <taxon>Agaricales</taxon>
        <taxon>Marasmiineae</taxon>
        <taxon>Omphalotaceae</taxon>
        <taxon>Gymnopus</taxon>
    </lineage>
</organism>
<dbReference type="Pfam" id="PF05970">
    <property type="entry name" value="PIF1"/>
    <property type="match status" value="1"/>
</dbReference>
<dbReference type="PANTHER" id="PTHR47642:SF5">
    <property type="entry name" value="ATP-DEPENDENT DNA HELICASE"/>
    <property type="match status" value="1"/>
</dbReference>
<dbReference type="InterPro" id="IPR010285">
    <property type="entry name" value="DNA_helicase_pif1-like_DEAD"/>
</dbReference>
<dbReference type="GO" id="GO:0000723">
    <property type="term" value="P:telomere maintenance"/>
    <property type="evidence" value="ECO:0007669"/>
    <property type="project" value="InterPro"/>
</dbReference>
<keyword evidence="1" id="KW-0547">Nucleotide-binding</keyword>
<keyword evidence="1" id="KW-0227">DNA damage</keyword>
<reference evidence="4" key="1">
    <citation type="journal article" date="2019" name="Environ. Microbiol.">
        <title>Fungal ecological strategies reflected in gene transcription - a case study of two litter decomposers.</title>
        <authorList>
            <person name="Barbi F."/>
            <person name="Kohler A."/>
            <person name="Barry K."/>
            <person name="Baskaran P."/>
            <person name="Daum C."/>
            <person name="Fauchery L."/>
            <person name="Ihrmark K."/>
            <person name="Kuo A."/>
            <person name="LaButti K."/>
            <person name="Lipzen A."/>
            <person name="Morin E."/>
            <person name="Grigoriev I.V."/>
            <person name="Henrissat B."/>
            <person name="Lindahl B."/>
            <person name="Martin F."/>
        </authorList>
    </citation>
    <scope>NUCLEOTIDE SEQUENCE</scope>
    <source>
        <strain evidence="4">JB14</strain>
    </source>
</reference>
<dbReference type="OrthoDB" id="432234at2759"/>
<dbReference type="GO" id="GO:0016787">
    <property type="term" value="F:hydrolase activity"/>
    <property type="evidence" value="ECO:0007669"/>
    <property type="project" value="UniProtKB-KW"/>
</dbReference>
<dbReference type="GO" id="GO:0006310">
    <property type="term" value="P:DNA recombination"/>
    <property type="evidence" value="ECO:0007669"/>
    <property type="project" value="UniProtKB-KW"/>
</dbReference>
<evidence type="ECO:0000313" key="5">
    <source>
        <dbReference type="Proteomes" id="UP000799118"/>
    </source>
</evidence>
<keyword evidence="1" id="KW-0233">DNA recombination</keyword>
<dbReference type="AlphaFoldDB" id="A0A6A4HXJ9"/>
<evidence type="ECO:0000256" key="2">
    <source>
        <dbReference type="SAM" id="MobiDB-lite"/>
    </source>
</evidence>
<feature type="domain" description="DNA helicase Pif1-like DEAD-box helicase" evidence="3">
    <location>
        <begin position="229"/>
        <end position="435"/>
    </location>
</feature>
<accession>A0A6A4HXJ9</accession>
<dbReference type="GO" id="GO:0005524">
    <property type="term" value="F:ATP binding"/>
    <property type="evidence" value="ECO:0007669"/>
    <property type="project" value="UniProtKB-KW"/>
</dbReference>
<gene>
    <name evidence="4" type="ORF">BT96DRAFT_785056</name>
</gene>
<keyword evidence="5" id="KW-1185">Reference proteome</keyword>
<dbReference type="Proteomes" id="UP000799118">
    <property type="component" value="Unassembled WGS sequence"/>
</dbReference>
<comment type="similarity">
    <text evidence="1">Belongs to the helicase family.</text>
</comment>
<keyword evidence="1" id="KW-0067">ATP-binding</keyword>
<dbReference type="InterPro" id="IPR051055">
    <property type="entry name" value="PIF1_helicase"/>
</dbReference>
<name>A0A6A4HXJ9_9AGAR</name>
<evidence type="ECO:0000256" key="1">
    <source>
        <dbReference type="RuleBase" id="RU363044"/>
    </source>
</evidence>
<dbReference type="GO" id="GO:0043139">
    <property type="term" value="F:5'-3' DNA helicase activity"/>
    <property type="evidence" value="ECO:0007669"/>
    <property type="project" value="UniProtKB-EC"/>
</dbReference>
<feature type="non-terminal residue" evidence="4">
    <location>
        <position position="516"/>
    </location>
</feature>
<dbReference type="SUPFAM" id="SSF52540">
    <property type="entry name" value="P-loop containing nucleoside triphosphate hydrolases"/>
    <property type="match status" value="1"/>
</dbReference>
<keyword evidence="1" id="KW-0347">Helicase</keyword>
<feature type="region of interest" description="Disordered" evidence="2">
    <location>
        <begin position="162"/>
        <end position="184"/>
    </location>
</feature>
<evidence type="ECO:0000259" key="3">
    <source>
        <dbReference type="Pfam" id="PF05970"/>
    </source>
</evidence>
<evidence type="ECO:0000313" key="4">
    <source>
        <dbReference type="EMBL" id="KAE9401657.1"/>
    </source>
</evidence>
<comment type="cofactor">
    <cofactor evidence="1">
        <name>Mg(2+)</name>
        <dbReference type="ChEBI" id="CHEBI:18420"/>
    </cofactor>
</comment>
<dbReference type="Gene3D" id="3.40.50.300">
    <property type="entry name" value="P-loop containing nucleotide triphosphate hydrolases"/>
    <property type="match status" value="1"/>
</dbReference>
<dbReference type="PANTHER" id="PTHR47642">
    <property type="entry name" value="ATP-DEPENDENT DNA HELICASE"/>
    <property type="match status" value="1"/>
</dbReference>
<proteinExistence type="inferred from homology"/>
<keyword evidence="1" id="KW-0378">Hydrolase</keyword>
<dbReference type="GO" id="GO:0006281">
    <property type="term" value="P:DNA repair"/>
    <property type="evidence" value="ECO:0007669"/>
    <property type="project" value="UniProtKB-KW"/>
</dbReference>
<dbReference type="EC" id="5.6.2.3" evidence="1"/>
<dbReference type="InterPro" id="IPR027417">
    <property type="entry name" value="P-loop_NTPase"/>
</dbReference>
<sequence length="516" mass="58134">MLTLFKPWQTGLDLKTLSQTWQDAFKSYDFSPRQREIMSNAQSKHECRDTRDDYAQEMKKMPAGSVENCAPWNTLKDADLNNLLHQSSLDNFLDSFEDDMRLYAGGQYGDHQNNNISAIKHKLAELMLNQSLHTNLTELPSVKAHTRLLPAQWQKLINSEKDEVISSTSDNQEDKAGEKKRKRQVDYSIPEHVCILDNSHFTKDFGMGNAELTALINRLIKVTKNGDSLNSEQERVFRIVANHVSLPNQKQLLMYLGGMGGTGKTTVVEQLLSFFEIRGECYQFKVVAPTGLAAALLGGDTYHSAIGINDRMDESNISEVTIAKVRDRLRGVQYIFLDEVSMLSCRDLAKISKHLSMVTGRHDLLFGGMNMIFAGDFARLPPVVDSSSDGSLVTLYSHPPAQEHALGKALWHQVTTVVILRENMRQWTQSANDSKLRRALEHMRYKNCDLSDLQFLESRCAKAKGRGPDVCSAIFRHAAVICGLNIFKDALNEMGCRRFAGNTDQTLQSFYSIDTL</sequence>
<protein>
    <recommendedName>
        <fullName evidence="1">ATP-dependent DNA helicase</fullName>
        <ecNumber evidence="1">5.6.2.3</ecNumber>
    </recommendedName>
</protein>
<dbReference type="EMBL" id="ML769443">
    <property type="protein sequence ID" value="KAE9401657.1"/>
    <property type="molecule type" value="Genomic_DNA"/>
</dbReference>
<comment type="catalytic activity">
    <reaction evidence="1">
        <text>ATP + H2O = ADP + phosphate + H(+)</text>
        <dbReference type="Rhea" id="RHEA:13065"/>
        <dbReference type="ChEBI" id="CHEBI:15377"/>
        <dbReference type="ChEBI" id="CHEBI:15378"/>
        <dbReference type="ChEBI" id="CHEBI:30616"/>
        <dbReference type="ChEBI" id="CHEBI:43474"/>
        <dbReference type="ChEBI" id="CHEBI:456216"/>
        <dbReference type="EC" id="5.6.2.3"/>
    </reaction>
</comment>
<keyword evidence="1" id="KW-0234">DNA repair</keyword>